<protein>
    <submittedName>
        <fullName evidence="1">Uncharacterized protein</fullName>
    </submittedName>
</protein>
<sequence>MISGGSGITPFVSIIREIIFRITTVKDYRTPNLFLIAASKILQIWQDWISCFLHPALQLTYPHYNYRSKLKLPEKKKPHHKLQIQTKWFKPDASDTLISSVLGENSRLWLRSIISSSFIMFLLFTGDSHSFLDLSD</sequence>
<organism evidence="1 2">
    <name type="scientific">Catharanthus roseus</name>
    <name type="common">Madagascar periwinkle</name>
    <name type="synonym">Vinca rosea</name>
    <dbReference type="NCBI Taxonomy" id="4058"/>
    <lineage>
        <taxon>Eukaryota</taxon>
        <taxon>Viridiplantae</taxon>
        <taxon>Streptophyta</taxon>
        <taxon>Embryophyta</taxon>
        <taxon>Tracheophyta</taxon>
        <taxon>Spermatophyta</taxon>
        <taxon>Magnoliopsida</taxon>
        <taxon>eudicotyledons</taxon>
        <taxon>Gunneridae</taxon>
        <taxon>Pentapetalae</taxon>
        <taxon>asterids</taxon>
        <taxon>lamiids</taxon>
        <taxon>Gentianales</taxon>
        <taxon>Apocynaceae</taxon>
        <taxon>Rauvolfioideae</taxon>
        <taxon>Vinceae</taxon>
        <taxon>Catharanthinae</taxon>
        <taxon>Catharanthus</taxon>
    </lineage>
</organism>
<accession>A0ACC0ABW7</accession>
<proteinExistence type="predicted"/>
<dbReference type="EMBL" id="CM044706">
    <property type="protein sequence ID" value="KAI5657885.1"/>
    <property type="molecule type" value="Genomic_DNA"/>
</dbReference>
<dbReference type="Proteomes" id="UP001060085">
    <property type="component" value="Linkage Group LG06"/>
</dbReference>
<reference evidence="2" key="1">
    <citation type="journal article" date="2023" name="Nat. Plants">
        <title>Single-cell RNA sequencing provides a high-resolution roadmap for understanding the multicellular compartmentation of specialized metabolism.</title>
        <authorList>
            <person name="Sun S."/>
            <person name="Shen X."/>
            <person name="Li Y."/>
            <person name="Li Y."/>
            <person name="Wang S."/>
            <person name="Li R."/>
            <person name="Zhang H."/>
            <person name="Shen G."/>
            <person name="Guo B."/>
            <person name="Wei J."/>
            <person name="Xu J."/>
            <person name="St-Pierre B."/>
            <person name="Chen S."/>
            <person name="Sun C."/>
        </authorList>
    </citation>
    <scope>NUCLEOTIDE SEQUENCE [LARGE SCALE GENOMIC DNA]</scope>
</reference>
<evidence type="ECO:0000313" key="2">
    <source>
        <dbReference type="Proteomes" id="UP001060085"/>
    </source>
</evidence>
<evidence type="ECO:0000313" key="1">
    <source>
        <dbReference type="EMBL" id="KAI5657885.1"/>
    </source>
</evidence>
<keyword evidence="2" id="KW-1185">Reference proteome</keyword>
<gene>
    <name evidence="1" type="ORF">M9H77_26678</name>
</gene>
<comment type="caution">
    <text evidence="1">The sequence shown here is derived from an EMBL/GenBank/DDBJ whole genome shotgun (WGS) entry which is preliminary data.</text>
</comment>
<name>A0ACC0ABW7_CATRO</name>